<sequence>MPGRRQRKQFQQTDAFTRGMVIELKRAGLWDAQRYVDDVLRPVTPPYLQGIPNDLYQQDNARPHTARISQQALQDVHMLPWLPYSPDLSPIEPVWYIIGRRLHALLQPRSENELWQMCYWNENFKTNCLPKASRRRARLNWCLEHHAWTHDQWANVLFSDESRFSLNTDSRRVFIWREPGTRYHPSNIMEIDSFRGGSLLVWAGISSSRRTPLHFFSGGTLTAQRYRDEILKPYLRPYRDQIGHNLIFMDDNARPHRARLVNEYLQSENIRRMDWPARSPDLNPIEHVWDALGRRIGARHPSPRTLVELRTAHLEEWGLLPLDLLQSLVNSMRARCETLIAVRGDHTPY</sequence>
<dbReference type="Pfam" id="PF13358">
    <property type="entry name" value="DDE_3"/>
    <property type="match status" value="1"/>
</dbReference>
<accession>A0ABY6K4V3</accession>
<gene>
    <name evidence="2" type="ORF">LAZ67_2005910</name>
</gene>
<protein>
    <recommendedName>
        <fullName evidence="1">Tc1-like transposase DDE domain-containing protein</fullName>
    </recommendedName>
</protein>
<organism evidence="2 3">
    <name type="scientific">Cordylochernes scorpioides</name>
    <dbReference type="NCBI Taxonomy" id="51811"/>
    <lineage>
        <taxon>Eukaryota</taxon>
        <taxon>Metazoa</taxon>
        <taxon>Ecdysozoa</taxon>
        <taxon>Arthropoda</taxon>
        <taxon>Chelicerata</taxon>
        <taxon>Arachnida</taxon>
        <taxon>Pseudoscorpiones</taxon>
        <taxon>Cheliferoidea</taxon>
        <taxon>Chernetidae</taxon>
        <taxon>Cordylochernes</taxon>
    </lineage>
</organism>
<dbReference type="EMBL" id="CP092864">
    <property type="protein sequence ID" value="UYV63896.1"/>
    <property type="molecule type" value="Genomic_DNA"/>
</dbReference>
<evidence type="ECO:0000313" key="2">
    <source>
        <dbReference type="EMBL" id="UYV63896.1"/>
    </source>
</evidence>
<proteinExistence type="predicted"/>
<evidence type="ECO:0000259" key="1">
    <source>
        <dbReference type="Pfam" id="PF13358"/>
    </source>
</evidence>
<evidence type="ECO:0000313" key="3">
    <source>
        <dbReference type="Proteomes" id="UP001235939"/>
    </source>
</evidence>
<feature type="domain" description="Tc1-like transposase DDE" evidence="1">
    <location>
        <begin position="156"/>
        <end position="299"/>
    </location>
</feature>
<dbReference type="InterPro" id="IPR052338">
    <property type="entry name" value="Transposase_5"/>
</dbReference>
<dbReference type="Gene3D" id="3.30.420.10">
    <property type="entry name" value="Ribonuclease H-like superfamily/Ribonuclease H"/>
    <property type="match status" value="2"/>
</dbReference>
<dbReference type="PANTHER" id="PTHR23022">
    <property type="entry name" value="TRANSPOSABLE ELEMENT-RELATED"/>
    <property type="match status" value="1"/>
</dbReference>
<dbReference type="InterPro" id="IPR038717">
    <property type="entry name" value="Tc1-like_DDE_dom"/>
</dbReference>
<name>A0ABY6K4V3_9ARAC</name>
<dbReference type="InterPro" id="IPR036397">
    <property type="entry name" value="RNaseH_sf"/>
</dbReference>
<reference evidence="2 3" key="1">
    <citation type="submission" date="2022-01" db="EMBL/GenBank/DDBJ databases">
        <title>A chromosomal length assembly of Cordylochernes scorpioides.</title>
        <authorList>
            <person name="Zeh D."/>
            <person name="Zeh J."/>
        </authorList>
    </citation>
    <scope>NUCLEOTIDE SEQUENCE [LARGE SCALE GENOMIC DNA]</scope>
    <source>
        <strain evidence="2">IN4F17</strain>
        <tissue evidence="2">Whole Body</tissue>
    </source>
</reference>
<dbReference type="PANTHER" id="PTHR23022:SF135">
    <property type="entry name" value="SI:DKEY-77F5.3"/>
    <property type="match status" value="1"/>
</dbReference>
<dbReference type="Proteomes" id="UP001235939">
    <property type="component" value="Chromosome 02"/>
</dbReference>
<keyword evidence="3" id="KW-1185">Reference proteome</keyword>